<dbReference type="EMBL" id="FUZE01000015">
    <property type="protein sequence ID" value="SKB94516.1"/>
    <property type="molecule type" value="Genomic_DNA"/>
</dbReference>
<keyword evidence="2" id="KW-1185">Reference proteome</keyword>
<evidence type="ECO:0000313" key="1">
    <source>
        <dbReference type="EMBL" id="SKB94516.1"/>
    </source>
</evidence>
<dbReference type="Proteomes" id="UP000190669">
    <property type="component" value="Unassembled WGS sequence"/>
</dbReference>
<reference evidence="1 2" key="1">
    <citation type="submission" date="2017-02" db="EMBL/GenBank/DDBJ databases">
        <authorList>
            <person name="Varghese N."/>
            <person name="Submissions S."/>
        </authorList>
    </citation>
    <scope>NUCLEOTIDE SEQUENCE [LARGE SCALE GENOMIC DNA]</scope>
    <source>
        <strain evidence="1 2">DSM 16775</strain>
    </source>
</reference>
<comment type="caution">
    <text evidence="1">The sequence shown here is derived from an EMBL/GenBank/DDBJ whole genome shotgun (WGS) entry which is preliminary data.</text>
</comment>
<feature type="non-terminal residue" evidence="1">
    <location>
        <position position="1"/>
    </location>
</feature>
<proteinExistence type="predicted"/>
<organism evidence="1 2">
    <name type="scientific">Chryseobacterium balustinum</name>
    <dbReference type="NCBI Taxonomy" id="246"/>
    <lineage>
        <taxon>Bacteria</taxon>
        <taxon>Pseudomonadati</taxon>
        <taxon>Bacteroidota</taxon>
        <taxon>Flavobacteriia</taxon>
        <taxon>Flavobacteriales</taxon>
        <taxon>Weeksellaceae</taxon>
        <taxon>Chryseobacterium group</taxon>
        <taxon>Chryseobacterium</taxon>
    </lineage>
</organism>
<accession>A0ABY1LBJ3</accession>
<sequence>VEKYVYKLKKEYKAKTMFQLAHLMLK</sequence>
<gene>
    <name evidence="1" type="ORF">SAMN05421800_11599</name>
</gene>
<evidence type="ECO:0000313" key="2">
    <source>
        <dbReference type="Proteomes" id="UP000190669"/>
    </source>
</evidence>
<name>A0ABY1LBJ3_9FLAO</name>
<protein>
    <submittedName>
        <fullName evidence="1">Uncharacterized protein</fullName>
    </submittedName>
</protein>